<protein>
    <submittedName>
        <fullName evidence="6">Glycyl radical protein</fullName>
    </submittedName>
</protein>
<sequence>MTQSVLDVLETGYTMSERIRSMREALLETIPEVCIERARIYTETYQQNEADPPILKRAKALASTLEKMTIFIYQDELLVGNQASKPRGAPIFPEYSWDWIVNEIDEFHRRPGDKFLIDQKAKEILLKEVIPYWKGKTLYDRATQIIPDFVLKAQEIGAISGRGNITSGDGHIIVNFPKVLEKGWKGLLEETIEKKESLDPRDPDFIKKKVFYESVIIVLEGVIKFIKRYEQLAKLEASVTENPFRKRELENIAKVLDRIAERPPTSFYEAIQLTWFVHLITQIESNGHSFSLGRLDQYLYPYWAKDFQEGKIDHQFTVELLQNLFIKMFTINKIRPWAHTRFGMGYTTYQNVTIGGQDRSGRDATNELSILILKAVGGLRLTTPNLSARYHTTSPRFYLEECARVIRLGFGMPAMKNDEIIIPALMEKGATIEDARDYAIVGCVEAAVPGKWGYRNTGMSFLNALKVLEVTLYGGKCPVNGCCLHTTKTPQHCKNFEDFYQEFRKQLAFYTKCEVLMDAGADTALEELVPDAFCSALVDNCLERGKSIKEGGAVYDVVSGPFSGLANTANSLASIRKLIYEERTLTWEELLTALRENFESPSGQMVLKKIRDKVPKYGNDEDYVDALAQRVMEDYLYELKNYRNTRFGRGPIGGNYCGSTSNISANVPLGMAVGATPDGRRAGEPIAEGVSPFYGTEKKGPTAVLKSVSKLPTIKMIAQLLNLKFTPSVLAKEEGIKKLIDLIITFFRDLKGWHVQFNVVDAQTLREAQKSPEKYRDLIVRVAGYSALFVALDPKTQEDIIRRTEHSL</sequence>
<dbReference type="Proteomes" id="UP001461341">
    <property type="component" value="Chromosome"/>
</dbReference>
<keyword evidence="1 3" id="KW-0556">Organic radical</keyword>
<evidence type="ECO:0000256" key="1">
    <source>
        <dbReference type="ARBA" id="ARBA00022818"/>
    </source>
</evidence>
<evidence type="ECO:0000256" key="3">
    <source>
        <dbReference type="PROSITE-ProRule" id="PRU00493"/>
    </source>
</evidence>
<dbReference type="InterPro" id="IPR010098">
    <property type="entry name" value="PFL2/GDeHydtase_fam"/>
</dbReference>
<dbReference type="EMBL" id="CP121689">
    <property type="protein sequence ID" value="WZL76212.1"/>
    <property type="molecule type" value="Genomic_DNA"/>
</dbReference>
<dbReference type="PROSITE" id="PS51149">
    <property type="entry name" value="GLY_RADICAL_2"/>
    <property type="match status" value="1"/>
</dbReference>
<evidence type="ECO:0000259" key="4">
    <source>
        <dbReference type="PROSITE" id="PS51149"/>
    </source>
</evidence>
<dbReference type="Pfam" id="PF01228">
    <property type="entry name" value="Gly_radical"/>
    <property type="match status" value="1"/>
</dbReference>
<reference evidence="6 7" key="1">
    <citation type="submission" date="2023-03" db="EMBL/GenBank/DDBJ databases">
        <title>Novel Species.</title>
        <authorList>
            <person name="Ma S."/>
        </authorList>
    </citation>
    <scope>NUCLEOTIDE SEQUENCE [LARGE SCALE GENOMIC DNA]</scope>
    <source>
        <strain evidence="6 7">B11</strain>
    </source>
</reference>
<keyword evidence="2" id="KW-0456">Lyase</keyword>
<name>A0ABZ2YB55_9BACT</name>
<evidence type="ECO:0000313" key="6">
    <source>
        <dbReference type="EMBL" id="WZL76212.1"/>
    </source>
</evidence>
<dbReference type="InterPro" id="IPR051215">
    <property type="entry name" value="GRE"/>
</dbReference>
<proteinExistence type="predicted"/>
<dbReference type="NCBIfam" id="TIGR01774">
    <property type="entry name" value="PFL2-3"/>
    <property type="match status" value="1"/>
</dbReference>
<dbReference type="CDD" id="cd01677">
    <property type="entry name" value="PFL2_DhaB_BssA"/>
    <property type="match status" value="1"/>
</dbReference>
<evidence type="ECO:0000259" key="5">
    <source>
        <dbReference type="PROSITE" id="PS51554"/>
    </source>
</evidence>
<evidence type="ECO:0000256" key="2">
    <source>
        <dbReference type="ARBA" id="ARBA00023239"/>
    </source>
</evidence>
<dbReference type="InterPro" id="IPR001150">
    <property type="entry name" value="Gly_radical"/>
</dbReference>
<feature type="modified residue" description="Glycine radical" evidence="3">
    <location>
        <position position="784"/>
    </location>
</feature>
<feature type="domain" description="Glycine radical" evidence="4">
    <location>
        <begin position="688"/>
        <end position="808"/>
    </location>
</feature>
<dbReference type="Pfam" id="PF02901">
    <property type="entry name" value="PFL-like"/>
    <property type="match status" value="1"/>
</dbReference>
<dbReference type="SUPFAM" id="SSF51998">
    <property type="entry name" value="PFL-like glycyl radical enzymes"/>
    <property type="match status" value="1"/>
</dbReference>
<dbReference type="PROSITE" id="PS00850">
    <property type="entry name" value="GLY_RADICAL_1"/>
    <property type="match status" value="1"/>
</dbReference>
<organism evidence="6 7">
    <name type="scientific">Thermatribacter velox</name>
    <dbReference type="NCBI Taxonomy" id="3039681"/>
    <lineage>
        <taxon>Bacteria</taxon>
        <taxon>Pseudomonadati</taxon>
        <taxon>Atribacterota</taxon>
        <taxon>Atribacteria</taxon>
        <taxon>Atribacterales</taxon>
        <taxon>Thermatribacteraceae</taxon>
        <taxon>Thermatribacter</taxon>
    </lineage>
</organism>
<dbReference type="PANTHER" id="PTHR43641">
    <property type="entry name" value="FORMATE ACETYLTRANSFERASE 3-RELATED"/>
    <property type="match status" value="1"/>
</dbReference>
<dbReference type="PANTHER" id="PTHR43641:SF2">
    <property type="entry name" value="DEHYDRATASE YBIW-RELATED"/>
    <property type="match status" value="1"/>
</dbReference>
<dbReference type="Gene3D" id="3.20.70.20">
    <property type="match status" value="1"/>
</dbReference>
<accession>A0ABZ2YB55</accession>
<dbReference type="InterPro" id="IPR019777">
    <property type="entry name" value="Form_AcTrfase_GR_CS"/>
</dbReference>
<keyword evidence="7" id="KW-1185">Reference proteome</keyword>
<dbReference type="RefSeq" id="WP_369018370.1">
    <property type="nucleotide sequence ID" value="NZ_CP121689.1"/>
</dbReference>
<dbReference type="InterPro" id="IPR004184">
    <property type="entry name" value="PFL_dom"/>
</dbReference>
<feature type="domain" description="PFL" evidence="5">
    <location>
        <begin position="17"/>
        <end position="681"/>
    </location>
</feature>
<gene>
    <name evidence="6" type="ORF">QBE54_00320</name>
</gene>
<dbReference type="PROSITE" id="PS51554">
    <property type="entry name" value="PFL"/>
    <property type="match status" value="1"/>
</dbReference>
<evidence type="ECO:0000313" key="7">
    <source>
        <dbReference type="Proteomes" id="UP001461341"/>
    </source>
</evidence>